<evidence type="ECO:0000259" key="4">
    <source>
        <dbReference type="PROSITE" id="PS50109"/>
    </source>
</evidence>
<keyword evidence="3" id="KW-0472">Membrane</keyword>
<dbReference type="SMART" id="SM00448">
    <property type="entry name" value="REC"/>
    <property type="match status" value="1"/>
</dbReference>
<evidence type="ECO:0000313" key="6">
    <source>
        <dbReference type="EMBL" id="CAD8189145.1"/>
    </source>
</evidence>
<keyword evidence="3" id="KW-1133">Transmembrane helix</keyword>
<evidence type="ECO:0000256" key="2">
    <source>
        <dbReference type="PROSITE-ProRule" id="PRU00169"/>
    </source>
</evidence>
<keyword evidence="1 2" id="KW-0597">Phosphoprotein</keyword>
<name>A0A8S1WKD1_PAROT</name>
<dbReference type="InterPro" id="IPR001789">
    <property type="entry name" value="Sig_transdc_resp-reg_receiver"/>
</dbReference>
<feature type="modified residue" description="4-aspartylphosphate" evidence="2">
    <location>
        <position position="757"/>
    </location>
</feature>
<dbReference type="SMART" id="SM00388">
    <property type="entry name" value="HisKA"/>
    <property type="match status" value="1"/>
</dbReference>
<sequence length="829" mass="96160">MLIYKSYLYVQFSIINTFFLVRLILDEESQVIYTITNSISLTISVLLLGMEVLKKQNLYANNLGGVFLCVLNMESIYNELPQINTLQLWTFIVILVTHFDDELKWHKFMKHSLFLYFVIRTFLQTKDQLCITEQLTCFLWQPLNHWMLYQNKEDGLMAIQKQSLDITKCNLDQKQQIIKDSSELDLEYSSVLGSQRLQHNLKELKQMELKNPFVQHKECVRNTCTMKELETRHSNIQIPEIWDLLPFGIGLMNNLFEMEINNQKFLQFLKVSDNDGKNIILNLDSLLDSSESWESKSIKQVGSNYSNRQSRRFPKAPQVSIISKGLNDQNSMIPDGGTNPNLTNNFGCCSNTNNQIRDEVRTTKARFKNLNRLFSKFHPKSPSYTNNVDNSIQSIGQNTQIIKIVQEVGAMKCYLRIKVYEVEINNKINYLFLIENISNKEELRQLNIRYKYQQALLNSLCHELRTPMNSTLSQLNVLSTLIAPEIRDKNLQPAIISAKKLMFQLNDILDYAQIDCKNFNLSISQFDTNEIFEILRELFDQECKEKQLVFQLNTTANYAVCSDKERILRILINLIDNSIKFTNQCGSIRVEVQQQQSYIIFSVEDNGVGMGEKTLNQIRRNCDLKLYDSFLVQQTKLGLGLKISQQIAKYLCVDNELVIMSTENVQTKISFKVENHQKQVSQQMFPSFQGFNFTISCNCIQILIVDDVRFNHNAIEALLSQHKMKMDSAYNGQQAIEIIKQKLVSPCCKTYKLIFMDIEMPVKNGFQASKDINEILKQENLNDQCAIVMCSAYNGNENNDIVRNCGIKEVLPKPIDQKQFKQLLDKYLL</sequence>
<dbReference type="EMBL" id="CAJJDP010000093">
    <property type="protein sequence ID" value="CAD8189145.1"/>
    <property type="molecule type" value="Genomic_DNA"/>
</dbReference>
<evidence type="ECO:0000256" key="1">
    <source>
        <dbReference type="ARBA" id="ARBA00022553"/>
    </source>
</evidence>
<dbReference type="Pfam" id="PF00072">
    <property type="entry name" value="Response_reg"/>
    <property type="match status" value="1"/>
</dbReference>
<dbReference type="InterPro" id="IPR005467">
    <property type="entry name" value="His_kinase_dom"/>
</dbReference>
<accession>A0A8S1WKD1</accession>
<comment type="caution">
    <text evidence="6">The sequence shown here is derived from an EMBL/GenBank/DDBJ whole genome shotgun (WGS) entry which is preliminary data.</text>
</comment>
<dbReference type="InterPro" id="IPR003594">
    <property type="entry name" value="HATPase_dom"/>
</dbReference>
<gene>
    <name evidence="6" type="ORF">POCTA_138.1.T0940127</name>
</gene>
<dbReference type="CDD" id="cd00082">
    <property type="entry name" value="HisKA"/>
    <property type="match status" value="1"/>
</dbReference>
<keyword evidence="3" id="KW-0812">Transmembrane</keyword>
<dbReference type="Pfam" id="PF00512">
    <property type="entry name" value="HisKA"/>
    <property type="match status" value="1"/>
</dbReference>
<evidence type="ECO:0000256" key="3">
    <source>
        <dbReference type="SAM" id="Phobius"/>
    </source>
</evidence>
<keyword evidence="7" id="KW-1185">Reference proteome</keyword>
<dbReference type="SMART" id="SM00387">
    <property type="entry name" value="HATPase_c"/>
    <property type="match status" value="1"/>
</dbReference>
<dbReference type="CDD" id="cd17546">
    <property type="entry name" value="REC_hyHK_CKI1_RcsC-like"/>
    <property type="match status" value="1"/>
</dbReference>
<dbReference type="PROSITE" id="PS50109">
    <property type="entry name" value="HIS_KIN"/>
    <property type="match status" value="1"/>
</dbReference>
<feature type="domain" description="Response regulatory" evidence="5">
    <location>
        <begin position="701"/>
        <end position="828"/>
    </location>
</feature>
<dbReference type="GO" id="GO:0000155">
    <property type="term" value="F:phosphorelay sensor kinase activity"/>
    <property type="evidence" value="ECO:0007669"/>
    <property type="project" value="InterPro"/>
</dbReference>
<dbReference type="Pfam" id="PF02518">
    <property type="entry name" value="HATPase_c"/>
    <property type="match status" value="1"/>
</dbReference>
<dbReference type="AlphaFoldDB" id="A0A8S1WKD1"/>
<dbReference type="PANTHER" id="PTHR43719:SF28">
    <property type="entry name" value="PEROXIDE STRESS-ACTIVATED HISTIDINE KINASE MAK1-RELATED"/>
    <property type="match status" value="1"/>
</dbReference>
<feature type="transmembrane region" description="Helical" evidence="3">
    <location>
        <begin position="58"/>
        <end position="77"/>
    </location>
</feature>
<dbReference type="OMA" id="FTISCNC"/>
<feature type="domain" description="Histidine kinase" evidence="4">
    <location>
        <begin position="459"/>
        <end position="677"/>
    </location>
</feature>
<feature type="transmembrane region" description="Helical" evidence="3">
    <location>
        <begin position="31"/>
        <end position="49"/>
    </location>
</feature>
<evidence type="ECO:0000259" key="5">
    <source>
        <dbReference type="PROSITE" id="PS50110"/>
    </source>
</evidence>
<dbReference type="PROSITE" id="PS50110">
    <property type="entry name" value="RESPONSE_REGULATORY"/>
    <property type="match status" value="1"/>
</dbReference>
<dbReference type="OrthoDB" id="304129at2759"/>
<proteinExistence type="predicted"/>
<dbReference type="Proteomes" id="UP000683925">
    <property type="component" value="Unassembled WGS sequence"/>
</dbReference>
<reference evidence="6" key="1">
    <citation type="submission" date="2021-01" db="EMBL/GenBank/DDBJ databases">
        <authorList>
            <consortium name="Genoscope - CEA"/>
            <person name="William W."/>
        </authorList>
    </citation>
    <scope>NUCLEOTIDE SEQUENCE</scope>
</reference>
<protein>
    <submittedName>
        <fullName evidence="6">Uncharacterized protein</fullName>
    </submittedName>
</protein>
<dbReference type="PANTHER" id="PTHR43719">
    <property type="entry name" value="TWO-COMPONENT HISTIDINE KINASE"/>
    <property type="match status" value="1"/>
</dbReference>
<dbReference type="InterPro" id="IPR050956">
    <property type="entry name" value="2C_system_His_kinase"/>
</dbReference>
<organism evidence="6 7">
    <name type="scientific">Paramecium octaurelia</name>
    <dbReference type="NCBI Taxonomy" id="43137"/>
    <lineage>
        <taxon>Eukaryota</taxon>
        <taxon>Sar</taxon>
        <taxon>Alveolata</taxon>
        <taxon>Ciliophora</taxon>
        <taxon>Intramacronucleata</taxon>
        <taxon>Oligohymenophorea</taxon>
        <taxon>Peniculida</taxon>
        <taxon>Parameciidae</taxon>
        <taxon>Paramecium</taxon>
    </lineage>
</organism>
<evidence type="ECO:0000313" key="7">
    <source>
        <dbReference type="Proteomes" id="UP000683925"/>
    </source>
</evidence>
<dbReference type="CDD" id="cd00075">
    <property type="entry name" value="HATPase"/>
    <property type="match status" value="1"/>
</dbReference>
<feature type="transmembrane region" description="Helical" evidence="3">
    <location>
        <begin position="7"/>
        <end position="25"/>
    </location>
</feature>
<dbReference type="InterPro" id="IPR003661">
    <property type="entry name" value="HisK_dim/P_dom"/>
</dbReference>